<evidence type="ECO:0000256" key="3">
    <source>
        <dbReference type="ARBA" id="ARBA00023163"/>
    </source>
</evidence>
<dbReference type="Pfam" id="PF01022">
    <property type="entry name" value="HTH_5"/>
    <property type="match status" value="1"/>
</dbReference>
<dbReference type="SMART" id="SM00418">
    <property type="entry name" value="HTH_ARSR"/>
    <property type="match status" value="1"/>
</dbReference>
<dbReference type="Gene3D" id="1.10.10.10">
    <property type="entry name" value="Winged helix-like DNA-binding domain superfamily/Winged helix DNA-binding domain"/>
    <property type="match status" value="1"/>
</dbReference>
<sequence>MSAIPPSYDVSSETLEKVRNLVSEDFEDLASLFKVLSDPKRLNILRALETESLCVCVFVEVLDCKYSALSYHLKLLKETGLVNFKRDGNFLIYRLTDLGRKVLEKVEEIRELL</sequence>
<evidence type="ECO:0000256" key="1">
    <source>
        <dbReference type="ARBA" id="ARBA00023015"/>
    </source>
</evidence>
<dbReference type="CDD" id="cd00090">
    <property type="entry name" value="HTH_ARSR"/>
    <property type="match status" value="1"/>
</dbReference>
<dbReference type="AlphaFoldDB" id="A0A7C0X3Q5"/>
<proteinExistence type="predicted"/>
<accession>A0A7C0X3Q5</accession>
<evidence type="ECO:0000259" key="4">
    <source>
        <dbReference type="PROSITE" id="PS50987"/>
    </source>
</evidence>
<dbReference type="NCBIfam" id="NF033788">
    <property type="entry name" value="HTH_metalloreg"/>
    <property type="match status" value="1"/>
</dbReference>
<dbReference type="InterPro" id="IPR036390">
    <property type="entry name" value="WH_DNA-bd_sf"/>
</dbReference>
<dbReference type="Proteomes" id="UP000885863">
    <property type="component" value="Unassembled WGS sequence"/>
</dbReference>
<dbReference type="PROSITE" id="PS50987">
    <property type="entry name" value="HTH_ARSR_2"/>
    <property type="match status" value="1"/>
</dbReference>
<dbReference type="EMBL" id="DQZR01000285">
    <property type="protein sequence ID" value="HDM36931.1"/>
    <property type="molecule type" value="Genomic_DNA"/>
</dbReference>
<keyword evidence="2" id="KW-0238">DNA-binding</keyword>
<evidence type="ECO:0000256" key="2">
    <source>
        <dbReference type="ARBA" id="ARBA00023125"/>
    </source>
</evidence>
<dbReference type="InterPro" id="IPR011991">
    <property type="entry name" value="ArsR-like_HTH"/>
</dbReference>
<keyword evidence="3" id="KW-0804">Transcription</keyword>
<dbReference type="PANTHER" id="PTHR43132:SF2">
    <property type="entry name" value="ARSENICAL RESISTANCE OPERON REPRESSOR ARSR-RELATED"/>
    <property type="match status" value="1"/>
</dbReference>
<dbReference type="PANTHER" id="PTHR43132">
    <property type="entry name" value="ARSENICAL RESISTANCE OPERON REPRESSOR ARSR-RELATED"/>
    <property type="match status" value="1"/>
</dbReference>
<name>A0A7C0X3Q5_9EURY</name>
<dbReference type="InterPro" id="IPR036388">
    <property type="entry name" value="WH-like_DNA-bd_sf"/>
</dbReference>
<protein>
    <submittedName>
        <fullName evidence="5">ArsR family transcriptional regulator</fullName>
    </submittedName>
</protein>
<organism evidence="5">
    <name type="scientific">Candidatus Syntropharchaeum butanivorans</name>
    <dbReference type="NCBI Taxonomy" id="1839936"/>
    <lineage>
        <taxon>Archaea</taxon>
        <taxon>Methanobacteriati</taxon>
        <taxon>Methanobacteriota</taxon>
        <taxon>Stenosarchaea group</taxon>
        <taxon>Methanomicrobia</taxon>
        <taxon>Methanosarcinales</taxon>
        <taxon>ANME-2 cluster</taxon>
        <taxon>Candidatus Syntropharchaeum</taxon>
    </lineage>
</organism>
<dbReference type="SUPFAM" id="SSF46785">
    <property type="entry name" value="Winged helix' DNA-binding domain"/>
    <property type="match status" value="1"/>
</dbReference>
<keyword evidence="1" id="KW-0805">Transcription regulation</keyword>
<dbReference type="GO" id="GO:0003700">
    <property type="term" value="F:DNA-binding transcription factor activity"/>
    <property type="evidence" value="ECO:0007669"/>
    <property type="project" value="InterPro"/>
</dbReference>
<reference evidence="5" key="1">
    <citation type="journal article" date="2020" name="mSystems">
        <title>Genome- and Community-Level Interaction Insights into Carbon Utilization and Element Cycling Functions of Hydrothermarchaeota in Hydrothermal Sediment.</title>
        <authorList>
            <person name="Zhou Z."/>
            <person name="Liu Y."/>
            <person name="Xu W."/>
            <person name="Pan J."/>
            <person name="Luo Z.H."/>
            <person name="Li M."/>
        </authorList>
    </citation>
    <scope>NUCLEOTIDE SEQUENCE [LARGE SCALE GENOMIC DNA]</scope>
    <source>
        <strain evidence="5">HyVt-185</strain>
    </source>
</reference>
<dbReference type="PRINTS" id="PR00778">
    <property type="entry name" value="HTHARSR"/>
</dbReference>
<dbReference type="GO" id="GO:0003677">
    <property type="term" value="F:DNA binding"/>
    <property type="evidence" value="ECO:0007669"/>
    <property type="project" value="UniProtKB-KW"/>
</dbReference>
<evidence type="ECO:0000313" key="5">
    <source>
        <dbReference type="EMBL" id="HDM36931.1"/>
    </source>
</evidence>
<gene>
    <name evidence="5" type="ORF">ENG09_06805</name>
</gene>
<dbReference type="InterPro" id="IPR051011">
    <property type="entry name" value="Metal_resp_trans_reg"/>
</dbReference>
<comment type="caution">
    <text evidence="5">The sequence shown here is derived from an EMBL/GenBank/DDBJ whole genome shotgun (WGS) entry which is preliminary data.</text>
</comment>
<feature type="domain" description="HTH arsR-type" evidence="4">
    <location>
        <begin position="21"/>
        <end position="113"/>
    </location>
</feature>
<dbReference type="InterPro" id="IPR001845">
    <property type="entry name" value="HTH_ArsR_DNA-bd_dom"/>
</dbReference>